<dbReference type="InterPro" id="IPR050951">
    <property type="entry name" value="Retrovirus_Pol_polyprotein"/>
</dbReference>
<reference evidence="2" key="1">
    <citation type="submission" date="2013-04" db="EMBL/GenBank/DDBJ databases">
        <authorList>
            <person name="Qu J."/>
            <person name="Murali S.C."/>
            <person name="Bandaranaike D."/>
            <person name="Bellair M."/>
            <person name="Blankenburg K."/>
            <person name="Chao H."/>
            <person name="Dinh H."/>
            <person name="Doddapaneni H."/>
            <person name="Downs B."/>
            <person name="Dugan-Rocha S."/>
            <person name="Elkadiri S."/>
            <person name="Gnanaolivu R.D."/>
            <person name="Hernandez B."/>
            <person name="Javaid M."/>
            <person name="Jayaseelan J.C."/>
            <person name="Lee S."/>
            <person name="Li M."/>
            <person name="Ming W."/>
            <person name="Munidasa M."/>
            <person name="Muniz J."/>
            <person name="Nguyen L."/>
            <person name="Ongeri F."/>
            <person name="Osuji N."/>
            <person name="Pu L.-L."/>
            <person name="Puazo M."/>
            <person name="Qu C."/>
            <person name="Quiroz J."/>
            <person name="Raj R."/>
            <person name="Weissenberger G."/>
            <person name="Xin Y."/>
            <person name="Zou X."/>
            <person name="Han Y."/>
            <person name="Richards S."/>
            <person name="Worley K."/>
            <person name="Muzny D."/>
            <person name="Gibbs R."/>
        </authorList>
    </citation>
    <scope>NUCLEOTIDE SEQUENCE</scope>
    <source>
        <strain evidence="2">Sampled in the wild</strain>
    </source>
</reference>
<organism evidence="2 3">
    <name type="scientific">Ladona fulva</name>
    <name type="common">Scarce chaser dragonfly</name>
    <name type="synonym">Libellula fulva</name>
    <dbReference type="NCBI Taxonomy" id="123851"/>
    <lineage>
        <taxon>Eukaryota</taxon>
        <taxon>Metazoa</taxon>
        <taxon>Ecdysozoa</taxon>
        <taxon>Arthropoda</taxon>
        <taxon>Hexapoda</taxon>
        <taxon>Insecta</taxon>
        <taxon>Pterygota</taxon>
        <taxon>Palaeoptera</taxon>
        <taxon>Odonata</taxon>
        <taxon>Epiprocta</taxon>
        <taxon>Anisoptera</taxon>
        <taxon>Libelluloidea</taxon>
        <taxon>Libellulidae</taxon>
        <taxon>Ladona</taxon>
    </lineage>
</organism>
<name>A0A8K0KPK7_LADFU</name>
<feature type="compositionally biased region" description="Polar residues" evidence="1">
    <location>
        <begin position="213"/>
        <end position="223"/>
    </location>
</feature>
<dbReference type="AlphaFoldDB" id="A0A8K0KPK7"/>
<protein>
    <recommendedName>
        <fullName evidence="4">Integrase catalytic domain-containing protein</fullName>
    </recommendedName>
</protein>
<dbReference type="EMBL" id="KZ309185">
    <property type="protein sequence ID" value="KAG8237551.1"/>
    <property type="molecule type" value="Genomic_DNA"/>
</dbReference>
<dbReference type="PANTHER" id="PTHR37984:SF5">
    <property type="entry name" value="PROTEIN NYNRIN-LIKE"/>
    <property type="match status" value="1"/>
</dbReference>
<evidence type="ECO:0008006" key="4">
    <source>
        <dbReference type="Google" id="ProtNLM"/>
    </source>
</evidence>
<feature type="compositionally biased region" description="Polar residues" evidence="1">
    <location>
        <begin position="231"/>
        <end position="240"/>
    </location>
</feature>
<comment type="caution">
    <text evidence="2">The sequence shown here is derived from an EMBL/GenBank/DDBJ whole genome shotgun (WGS) entry which is preliminary data.</text>
</comment>
<dbReference type="InterPro" id="IPR036397">
    <property type="entry name" value="RNaseH_sf"/>
</dbReference>
<evidence type="ECO:0000313" key="2">
    <source>
        <dbReference type="EMBL" id="KAG8237551.1"/>
    </source>
</evidence>
<evidence type="ECO:0000256" key="1">
    <source>
        <dbReference type="SAM" id="MobiDB-lite"/>
    </source>
</evidence>
<feature type="region of interest" description="Disordered" evidence="1">
    <location>
        <begin position="174"/>
        <end position="383"/>
    </location>
</feature>
<dbReference type="GO" id="GO:0003676">
    <property type="term" value="F:nucleic acid binding"/>
    <property type="evidence" value="ECO:0007669"/>
    <property type="project" value="InterPro"/>
</dbReference>
<sequence>MQIMSHYVNSDQNDWDEWLPYAVTAYNTSCHTSIKYTPHEFIFGDAMRSPFECFERRGKGWSDRHIPEMREKFTVIWKKCRKNSKQAQERQARYYNRGATDINYKKGDFVYLSDLYVKVGKVKKFHRAWKGPFVVLDVLSPTNVRLKLPFRTIVVHKNRLKGYFGGAPPISANCNVERHRGRPRKDVARTPASGDSAELHSSPIPAVPFQGIARSSPTLNSMPATDHASWTHGTSSQRCSASEIPQPPDNEDPVEQIPSKNVARSPPTRSPYLLRSRGQSDNDKTSPSVEAGRADLQIPSKVAAEESSAHSPYLLRSREQLASDIAEPEAQFPEKAESDVPPPVPLQQRSPYLLRRRDPNVSSPYEGAADPSAFTEEGNWEPK</sequence>
<dbReference type="OrthoDB" id="441971at2759"/>
<dbReference type="PANTHER" id="PTHR37984">
    <property type="entry name" value="PROTEIN CBG26694"/>
    <property type="match status" value="1"/>
</dbReference>
<dbReference type="Gene3D" id="3.30.420.10">
    <property type="entry name" value="Ribonuclease H-like superfamily/Ribonuclease H"/>
    <property type="match status" value="1"/>
</dbReference>
<keyword evidence="3" id="KW-1185">Reference proteome</keyword>
<proteinExistence type="predicted"/>
<accession>A0A8K0KPK7</accession>
<gene>
    <name evidence="2" type="ORF">J437_LFUL019213</name>
</gene>
<evidence type="ECO:0000313" key="3">
    <source>
        <dbReference type="Proteomes" id="UP000792457"/>
    </source>
</evidence>
<dbReference type="Proteomes" id="UP000792457">
    <property type="component" value="Unassembled WGS sequence"/>
</dbReference>
<reference evidence="2" key="2">
    <citation type="submission" date="2017-10" db="EMBL/GenBank/DDBJ databases">
        <title>Ladona fulva Genome sequencing and assembly.</title>
        <authorList>
            <person name="Murali S."/>
            <person name="Richards S."/>
            <person name="Bandaranaike D."/>
            <person name="Bellair M."/>
            <person name="Blankenburg K."/>
            <person name="Chao H."/>
            <person name="Dinh H."/>
            <person name="Doddapaneni H."/>
            <person name="Dugan-Rocha S."/>
            <person name="Elkadiri S."/>
            <person name="Gnanaolivu R."/>
            <person name="Hernandez B."/>
            <person name="Skinner E."/>
            <person name="Javaid M."/>
            <person name="Lee S."/>
            <person name="Li M."/>
            <person name="Ming W."/>
            <person name="Munidasa M."/>
            <person name="Muniz J."/>
            <person name="Nguyen L."/>
            <person name="Hughes D."/>
            <person name="Osuji N."/>
            <person name="Pu L.-L."/>
            <person name="Puazo M."/>
            <person name="Qu C."/>
            <person name="Quiroz J."/>
            <person name="Raj R."/>
            <person name="Weissenberger G."/>
            <person name="Xin Y."/>
            <person name="Zou X."/>
            <person name="Han Y."/>
            <person name="Worley K."/>
            <person name="Muzny D."/>
            <person name="Gibbs R."/>
        </authorList>
    </citation>
    <scope>NUCLEOTIDE SEQUENCE</scope>
    <source>
        <strain evidence="2">Sampled in the wild</strain>
    </source>
</reference>